<dbReference type="GeneID" id="17319455"/>
<accession>R7Q1Z9</accession>
<name>R7Q1Z9_CHOCR</name>
<dbReference type="AlphaFoldDB" id="R7Q1Z9"/>
<proteinExistence type="predicted"/>
<keyword evidence="2" id="KW-1185">Reference proteome</keyword>
<dbReference type="EMBL" id="HG001459">
    <property type="protein sequence ID" value="CDF32074.1"/>
    <property type="molecule type" value="Genomic_DNA"/>
</dbReference>
<dbReference type="KEGG" id="ccp:CHC_T00001322001"/>
<dbReference type="RefSeq" id="XP_005711739.1">
    <property type="nucleotide sequence ID" value="XM_005711682.1"/>
</dbReference>
<protein>
    <submittedName>
        <fullName evidence="1">Uncharacterized protein</fullName>
    </submittedName>
</protein>
<gene>
    <name evidence="1" type="ORF">CHC_T00001322001</name>
</gene>
<evidence type="ECO:0000313" key="1">
    <source>
        <dbReference type="EMBL" id="CDF32074.1"/>
    </source>
</evidence>
<sequence>MVLNCVTIPKFSTISCFLGKLSVTDLQCPRVLLYTYRGSRGPRKAHRLGTSGCCKILICFLPPFSFTQSLSHLLVFALPLSTQRHTLSCCRRNDFPFRWKVTAFLILDGVPPAVVVAVAAVREKQRAEGAAACVDQNAAVEVHLARVTVAEPLKPMPLRVVN</sequence>
<dbReference type="Gramene" id="CDF32074">
    <property type="protein sequence ID" value="CDF32074"/>
    <property type="gene ID" value="CHC_T00001322001"/>
</dbReference>
<evidence type="ECO:0000313" key="2">
    <source>
        <dbReference type="Proteomes" id="UP000012073"/>
    </source>
</evidence>
<organism evidence="1 2">
    <name type="scientific">Chondrus crispus</name>
    <name type="common">Carrageen Irish moss</name>
    <name type="synonym">Polymorpha crispa</name>
    <dbReference type="NCBI Taxonomy" id="2769"/>
    <lineage>
        <taxon>Eukaryota</taxon>
        <taxon>Rhodophyta</taxon>
        <taxon>Florideophyceae</taxon>
        <taxon>Rhodymeniophycidae</taxon>
        <taxon>Gigartinales</taxon>
        <taxon>Gigartinaceae</taxon>
        <taxon>Chondrus</taxon>
    </lineage>
</organism>
<dbReference type="Proteomes" id="UP000012073">
    <property type="component" value="Unassembled WGS sequence"/>
</dbReference>
<reference evidence="2" key="1">
    <citation type="journal article" date="2013" name="Proc. Natl. Acad. Sci. U.S.A.">
        <title>Genome structure and metabolic features in the red seaweed Chondrus crispus shed light on evolution of the Archaeplastida.</title>
        <authorList>
            <person name="Collen J."/>
            <person name="Porcel B."/>
            <person name="Carre W."/>
            <person name="Ball S.G."/>
            <person name="Chaparro C."/>
            <person name="Tonon T."/>
            <person name="Barbeyron T."/>
            <person name="Michel G."/>
            <person name="Noel B."/>
            <person name="Valentin K."/>
            <person name="Elias M."/>
            <person name="Artiguenave F."/>
            <person name="Arun A."/>
            <person name="Aury J.M."/>
            <person name="Barbosa-Neto J.F."/>
            <person name="Bothwell J.H."/>
            <person name="Bouget F.Y."/>
            <person name="Brillet L."/>
            <person name="Cabello-Hurtado F."/>
            <person name="Capella-Gutierrez S."/>
            <person name="Charrier B."/>
            <person name="Cladiere L."/>
            <person name="Cock J.M."/>
            <person name="Coelho S.M."/>
            <person name="Colleoni C."/>
            <person name="Czjzek M."/>
            <person name="Da Silva C."/>
            <person name="Delage L."/>
            <person name="Denoeud F."/>
            <person name="Deschamps P."/>
            <person name="Dittami S.M."/>
            <person name="Gabaldon T."/>
            <person name="Gachon C.M."/>
            <person name="Groisillier A."/>
            <person name="Herve C."/>
            <person name="Jabbari K."/>
            <person name="Katinka M."/>
            <person name="Kloareg B."/>
            <person name="Kowalczyk N."/>
            <person name="Labadie K."/>
            <person name="Leblanc C."/>
            <person name="Lopez P.J."/>
            <person name="McLachlan D.H."/>
            <person name="Meslet-Cladiere L."/>
            <person name="Moustafa A."/>
            <person name="Nehr Z."/>
            <person name="Nyvall Collen P."/>
            <person name="Panaud O."/>
            <person name="Partensky F."/>
            <person name="Poulain J."/>
            <person name="Rensing S.A."/>
            <person name="Rousvoal S."/>
            <person name="Samson G."/>
            <person name="Symeonidi A."/>
            <person name="Weissenbach J."/>
            <person name="Zambounis A."/>
            <person name="Wincker P."/>
            <person name="Boyen C."/>
        </authorList>
    </citation>
    <scope>NUCLEOTIDE SEQUENCE [LARGE SCALE GENOMIC DNA]</scope>
    <source>
        <strain evidence="2">cv. Stackhouse</strain>
    </source>
</reference>